<dbReference type="Pfam" id="PF07730">
    <property type="entry name" value="HisKA_3"/>
    <property type="match status" value="1"/>
</dbReference>
<comment type="caution">
    <text evidence="11">The sequence shown here is derived from an EMBL/GenBank/DDBJ whole genome shotgun (WGS) entry which is preliminary data.</text>
</comment>
<evidence type="ECO:0000256" key="7">
    <source>
        <dbReference type="ARBA" id="ARBA00023012"/>
    </source>
</evidence>
<dbReference type="EMBL" id="BAABGM010000014">
    <property type="protein sequence ID" value="GAA4407424.1"/>
    <property type="molecule type" value="Genomic_DNA"/>
</dbReference>
<dbReference type="SMART" id="SM00387">
    <property type="entry name" value="HATPase_c"/>
    <property type="match status" value="1"/>
</dbReference>
<feature type="transmembrane region" description="Helical" evidence="9">
    <location>
        <begin position="82"/>
        <end position="100"/>
    </location>
</feature>
<dbReference type="PANTHER" id="PTHR24421:SF37">
    <property type="entry name" value="SENSOR HISTIDINE KINASE NARS"/>
    <property type="match status" value="1"/>
</dbReference>
<dbReference type="InterPro" id="IPR011712">
    <property type="entry name" value="Sig_transdc_His_kin_sub3_dim/P"/>
</dbReference>
<dbReference type="CDD" id="cd16917">
    <property type="entry name" value="HATPase_UhpB-NarQ-NarX-like"/>
    <property type="match status" value="1"/>
</dbReference>
<sequence length="615" mass="63055">MVEVVAVGLAMSLCSAALALLVRRPTHPVSLVIAVMAASSVLGVSQPDGRVTDALWALSHLPLSMLLVVFPDGPRGRRWARVLGYQVVALGCVVGGSVLWPDGSAPPVARVVLWVLAVSFVPIAAAAVVSLVRLWRVSVGGRRSRIGLVLAAGTFLLVPNVFLAPPVLALESMGVSTEPFSAVAGSTSGLAFAAVPLAVAVAALAEPGGRRLRVVEWVWRVGLVAAGGLVLGGTVALTIEAWSGGMPFPPGAAAAAFVVVALGTAAGVSLSHRAAGWVPLAGERTRLGVADLADRLSSAPTADEVPALVARTVGEALELRGAAVVMSLHGGEERLATWGDLDGGAAPVTRPLTHAGTIVGRIVLAPHRDGVPLDLAALDALATPVAATVAAGLLTRELQQARDRVLQIRDDERARLRDDLHDELSPSLAGLRLTATAARDRLADDDLAGADALLARIDTEAARTAKVVRGILEGLHPDDLARGGLLDALRDRAAALDRSAAFTITVEAPTQLPAVAPQTEAAVFRTAVEAMANAARHANGSRCTVRLSADSQHLHLDVADDGTGLPSPPRPGLGLPSMAARTEAVGGELQLVTADAGGTIVRARFPLPASTQAAR</sequence>
<evidence type="ECO:0000313" key="12">
    <source>
        <dbReference type="Proteomes" id="UP001500945"/>
    </source>
</evidence>
<dbReference type="RefSeq" id="WP_345206057.1">
    <property type="nucleotide sequence ID" value="NZ_BAABGM010000014.1"/>
</dbReference>
<evidence type="ECO:0000256" key="6">
    <source>
        <dbReference type="ARBA" id="ARBA00022989"/>
    </source>
</evidence>
<evidence type="ECO:0000313" key="11">
    <source>
        <dbReference type="EMBL" id="GAA4407424.1"/>
    </source>
</evidence>
<gene>
    <name evidence="11" type="ORF">GCM10023168_23450</name>
</gene>
<feature type="transmembrane region" description="Helical" evidence="9">
    <location>
        <begin position="217"/>
        <end position="239"/>
    </location>
</feature>
<dbReference type="InterPro" id="IPR003594">
    <property type="entry name" value="HATPase_dom"/>
</dbReference>
<dbReference type="Pfam" id="PF02518">
    <property type="entry name" value="HATPase_c"/>
    <property type="match status" value="1"/>
</dbReference>
<keyword evidence="8 9" id="KW-0472">Membrane</keyword>
<dbReference type="PROSITE" id="PS50109">
    <property type="entry name" value="HIS_KIN"/>
    <property type="match status" value="1"/>
</dbReference>
<dbReference type="Gene3D" id="3.30.565.10">
    <property type="entry name" value="Histidine kinase-like ATPase, C-terminal domain"/>
    <property type="match status" value="1"/>
</dbReference>
<dbReference type="Proteomes" id="UP001500945">
    <property type="component" value="Unassembled WGS sequence"/>
</dbReference>
<dbReference type="InterPro" id="IPR050482">
    <property type="entry name" value="Sensor_HK_TwoCompSys"/>
</dbReference>
<evidence type="ECO:0000256" key="5">
    <source>
        <dbReference type="ARBA" id="ARBA00022777"/>
    </source>
</evidence>
<evidence type="ECO:0000256" key="9">
    <source>
        <dbReference type="SAM" id="Phobius"/>
    </source>
</evidence>
<dbReference type="Gene3D" id="1.20.5.1930">
    <property type="match status" value="1"/>
</dbReference>
<evidence type="ECO:0000259" key="10">
    <source>
        <dbReference type="PROSITE" id="PS50109"/>
    </source>
</evidence>
<comment type="subcellular location">
    <subcellularLocation>
        <location evidence="1">Cell membrane</location>
        <topology evidence="1">Multi-pass membrane protein</topology>
    </subcellularLocation>
</comment>
<feature type="transmembrane region" description="Helical" evidence="9">
    <location>
        <begin position="180"/>
        <end position="205"/>
    </location>
</feature>
<evidence type="ECO:0000256" key="3">
    <source>
        <dbReference type="ARBA" id="ARBA00022679"/>
    </source>
</evidence>
<reference evidence="12" key="1">
    <citation type="journal article" date="2019" name="Int. J. Syst. Evol. Microbiol.">
        <title>The Global Catalogue of Microorganisms (GCM) 10K type strain sequencing project: providing services to taxonomists for standard genome sequencing and annotation.</title>
        <authorList>
            <consortium name="The Broad Institute Genomics Platform"/>
            <consortium name="The Broad Institute Genome Sequencing Center for Infectious Disease"/>
            <person name="Wu L."/>
            <person name="Ma J."/>
        </authorList>
    </citation>
    <scope>NUCLEOTIDE SEQUENCE [LARGE SCALE GENOMIC DNA]</scope>
    <source>
        <strain evidence="12">JCM 17809</strain>
    </source>
</reference>
<evidence type="ECO:0000256" key="1">
    <source>
        <dbReference type="ARBA" id="ARBA00004651"/>
    </source>
</evidence>
<keyword evidence="4 9" id="KW-0812">Transmembrane</keyword>
<name>A0ABP8KIN0_9MICO</name>
<keyword evidence="2" id="KW-1003">Cell membrane</keyword>
<keyword evidence="6 9" id="KW-1133">Transmembrane helix</keyword>
<keyword evidence="12" id="KW-1185">Reference proteome</keyword>
<keyword evidence="7" id="KW-0902">Two-component regulatory system</keyword>
<organism evidence="11 12">
    <name type="scientific">Fodinibacter luteus</name>
    <dbReference type="NCBI Taxonomy" id="552064"/>
    <lineage>
        <taxon>Bacteria</taxon>
        <taxon>Bacillati</taxon>
        <taxon>Actinomycetota</taxon>
        <taxon>Actinomycetes</taxon>
        <taxon>Micrococcales</taxon>
        <taxon>Intrasporangiaceae</taxon>
        <taxon>Fodinibacter (ex Wang et al. 2009)</taxon>
    </lineage>
</organism>
<feature type="transmembrane region" description="Helical" evidence="9">
    <location>
        <begin position="54"/>
        <end position="70"/>
    </location>
</feature>
<accession>A0ABP8KIN0</accession>
<protein>
    <recommendedName>
        <fullName evidence="10">Histidine kinase domain-containing protein</fullName>
    </recommendedName>
</protein>
<feature type="transmembrane region" description="Helical" evidence="9">
    <location>
        <begin position="146"/>
        <end position="168"/>
    </location>
</feature>
<dbReference type="SUPFAM" id="SSF55874">
    <property type="entry name" value="ATPase domain of HSP90 chaperone/DNA topoisomerase II/histidine kinase"/>
    <property type="match status" value="1"/>
</dbReference>
<dbReference type="InterPro" id="IPR005467">
    <property type="entry name" value="His_kinase_dom"/>
</dbReference>
<evidence type="ECO:0000256" key="8">
    <source>
        <dbReference type="ARBA" id="ARBA00023136"/>
    </source>
</evidence>
<dbReference type="PANTHER" id="PTHR24421">
    <property type="entry name" value="NITRATE/NITRITE SENSOR PROTEIN NARX-RELATED"/>
    <property type="match status" value="1"/>
</dbReference>
<proteinExistence type="predicted"/>
<evidence type="ECO:0000256" key="2">
    <source>
        <dbReference type="ARBA" id="ARBA00022475"/>
    </source>
</evidence>
<feature type="domain" description="Histidine kinase" evidence="10">
    <location>
        <begin position="419"/>
        <end position="609"/>
    </location>
</feature>
<feature type="transmembrane region" description="Helical" evidence="9">
    <location>
        <begin position="251"/>
        <end position="270"/>
    </location>
</feature>
<evidence type="ECO:0000256" key="4">
    <source>
        <dbReference type="ARBA" id="ARBA00022692"/>
    </source>
</evidence>
<keyword evidence="5" id="KW-0418">Kinase</keyword>
<dbReference type="InterPro" id="IPR036890">
    <property type="entry name" value="HATPase_C_sf"/>
</dbReference>
<keyword evidence="3" id="KW-0808">Transferase</keyword>
<feature type="transmembrane region" description="Helical" evidence="9">
    <location>
        <begin position="112"/>
        <end position="134"/>
    </location>
</feature>